<dbReference type="Proteomes" id="UP001183824">
    <property type="component" value="Unassembled WGS sequence"/>
</dbReference>
<name>A0ABU2V1I2_9ACTN</name>
<evidence type="ECO:0000313" key="1">
    <source>
        <dbReference type="EMBL" id="MDT0479423.1"/>
    </source>
</evidence>
<reference evidence="2" key="1">
    <citation type="submission" date="2023-07" db="EMBL/GenBank/DDBJ databases">
        <title>30 novel species of actinomycetes from the DSMZ collection.</title>
        <authorList>
            <person name="Nouioui I."/>
        </authorList>
    </citation>
    <scope>NUCLEOTIDE SEQUENCE [LARGE SCALE GENOMIC DNA]</scope>
    <source>
        <strain evidence="2">DSM 41640</strain>
    </source>
</reference>
<gene>
    <name evidence="1" type="ORF">RNB18_04350</name>
</gene>
<dbReference type="RefSeq" id="WP_311713035.1">
    <property type="nucleotide sequence ID" value="NZ_JAVREZ010000001.1"/>
</dbReference>
<organism evidence="1 2">
    <name type="scientific">Streptomyces doebereineriae</name>
    <dbReference type="NCBI Taxonomy" id="3075528"/>
    <lineage>
        <taxon>Bacteria</taxon>
        <taxon>Bacillati</taxon>
        <taxon>Actinomycetota</taxon>
        <taxon>Actinomycetes</taxon>
        <taxon>Kitasatosporales</taxon>
        <taxon>Streptomycetaceae</taxon>
        <taxon>Streptomyces</taxon>
    </lineage>
</organism>
<proteinExistence type="predicted"/>
<comment type="caution">
    <text evidence="1">The sequence shown here is derived from an EMBL/GenBank/DDBJ whole genome shotgun (WGS) entry which is preliminary data.</text>
</comment>
<dbReference type="EMBL" id="JAVREZ010000001">
    <property type="protein sequence ID" value="MDT0479423.1"/>
    <property type="molecule type" value="Genomic_DNA"/>
</dbReference>
<keyword evidence="2" id="KW-1185">Reference proteome</keyword>
<protein>
    <submittedName>
        <fullName evidence="1">Uncharacterized protein</fullName>
    </submittedName>
</protein>
<accession>A0ABU2V1I2</accession>
<evidence type="ECO:0000313" key="2">
    <source>
        <dbReference type="Proteomes" id="UP001183824"/>
    </source>
</evidence>
<sequence length="40" mass="4203">MPWEGAVTAARCGRSGEALTAFFRMVFGSVLQPGQAGTPF</sequence>